<dbReference type="RefSeq" id="WP_066478678.1">
    <property type="nucleotide sequence ID" value="NZ_BCNT01000008.1"/>
</dbReference>
<protein>
    <submittedName>
        <fullName evidence="2">Uncharacterized protein</fullName>
    </submittedName>
</protein>
<feature type="transmembrane region" description="Helical" evidence="1">
    <location>
        <begin position="21"/>
        <end position="46"/>
    </location>
</feature>
<dbReference type="Proteomes" id="UP001597463">
    <property type="component" value="Unassembled WGS sequence"/>
</dbReference>
<keyword evidence="3" id="KW-1185">Reference proteome</keyword>
<gene>
    <name evidence="2" type="ORF">ACFSW6_14615</name>
</gene>
<feature type="transmembrane region" description="Helical" evidence="1">
    <location>
        <begin position="58"/>
        <end position="76"/>
    </location>
</feature>
<keyword evidence="1" id="KW-0812">Transmembrane</keyword>
<organism evidence="2 3">
    <name type="scientific">Comamonas terrae</name>
    <dbReference type="NCBI Taxonomy" id="673548"/>
    <lineage>
        <taxon>Bacteria</taxon>
        <taxon>Pseudomonadati</taxon>
        <taxon>Pseudomonadota</taxon>
        <taxon>Betaproteobacteria</taxon>
        <taxon>Burkholderiales</taxon>
        <taxon>Comamonadaceae</taxon>
        <taxon>Comamonas</taxon>
    </lineage>
</organism>
<reference evidence="3" key="1">
    <citation type="journal article" date="2019" name="Int. J. Syst. Evol. Microbiol.">
        <title>The Global Catalogue of Microorganisms (GCM) 10K type strain sequencing project: providing services to taxonomists for standard genome sequencing and annotation.</title>
        <authorList>
            <consortium name="The Broad Institute Genomics Platform"/>
            <consortium name="The Broad Institute Genome Sequencing Center for Infectious Disease"/>
            <person name="Wu L."/>
            <person name="Ma J."/>
        </authorList>
    </citation>
    <scope>NUCLEOTIDE SEQUENCE [LARGE SCALE GENOMIC DNA]</scope>
    <source>
        <strain evidence="3">TISTR 1906</strain>
    </source>
</reference>
<name>A0ABW5UP48_9BURK</name>
<evidence type="ECO:0000313" key="3">
    <source>
        <dbReference type="Proteomes" id="UP001597463"/>
    </source>
</evidence>
<dbReference type="EMBL" id="JBHUMV010000006">
    <property type="protein sequence ID" value="MFD2755326.1"/>
    <property type="molecule type" value="Genomic_DNA"/>
</dbReference>
<feature type="transmembrane region" description="Helical" evidence="1">
    <location>
        <begin position="83"/>
        <end position="101"/>
    </location>
</feature>
<evidence type="ECO:0000313" key="2">
    <source>
        <dbReference type="EMBL" id="MFD2755326.1"/>
    </source>
</evidence>
<proteinExistence type="predicted"/>
<comment type="caution">
    <text evidence="2">The sequence shown here is derived from an EMBL/GenBank/DDBJ whole genome shotgun (WGS) entry which is preliminary data.</text>
</comment>
<sequence length="103" mass="10980">MATAERPAREPARRATPPRDLLHHGLVGGLLGFPLAIWLSGLLYYAADAAQDPATYQIAMWTVPMLWAGITALALMAPGKRDCWLALLAANALAFGVLKAVQA</sequence>
<accession>A0ABW5UP48</accession>
<keyword evidence="1" id="KW-1133">Transmembrane helix</keyword>
<keyword evidence="1" id="KW-0472">Membrane</keyword>
<evidence type="ECO:0000256" key="1">
    <source>
        <dbReference type="SAM" id="Phobius"/>
    </source>
</evidence>